<reference evidence="2" key="1">
    <citation type="submission" date="2004-01" db="EMBL/GenBank/DDBJ databases">
        <authorList>
            <person name="Schulte U."/>
            <person name="Aign V."/>
            <person name="Hoheisel J."/>
            <person name="Brandt P."/>
            <person name="Fartmann B."/>
            <person name="Holland R."/>
            <person name="Nyakatura G."/>
            <person name="Mewes H.W."/>
            <person name="Mannhaupt G."/>
        </authorList>
    </citation>
    <scope>NUCLEOTIDE SEQUENCE</scope>
</reference>
<evidence type="ECO:0000256" key="1">
    <source>
        <dbReference type="SAM" id="MobiDB-lite"/>
    </source>
</evidence>
<dbReference type="VEuPathDB" id="FungiDB:NCU05193"/>
<dbReference type="eggNOG" id="ENOG502T4S5">
    <property type="taxonomic scope" value="Eukaryota"/>
</dbReference>
<sequence>MNSNTDFTQLWHRHLANLRHDFSAGAVDNARVHASPSKPARSMDGRGDSEATPRGADHHDIQATSLPVGLEWDGDMEMVIGALQELEVQSPITATEALSPDSPWFRDHHLRRDADGDGDIEIETVASSPQNSSWSRTVAPPKAQRARLSLQPQLKSPVNLYTSAAAKGLDTDAKARTERRYSQDWSRDHATLLSHSQQLYETYSAYPASLAFSTARPEPETEPPEPKTRFSSIFSPSQRSRHAQLTEEVNVLILSWATTTTTITAKEQGPIKLSSSRQGINTSTDSVRNCFKRLGYRVQCRPIPEDYPTAAVETLLAKFLADSDTGQGRKKLLVIYYAGGADMVGGRMMFANAIGSSHFFWEDIREPIMSSESDVLLILDCHHSMRSNTSTEAEDQLMVDPGLASSPSVKQLLGAYVPVPLPRTDTPNSSSNGGITGATQMTQTLCRILDSAYARGDGKISVQRLCSCMKNDLRQNGTELDQMVFVTQLGGRHLMDIELPVLSAGIDIGVRGGNDVGGGVSRGMGVLRG</sequence>
<evidence type="ECO:0000313" key="2">
    <source>
        <dbReference type="EMBL" id="CAF06097.1"/>
    </source>
</evidence>
<organism evidence="2">
    <name type="scientific">Neurospora crassa</name>
    <dbReference type="NCBI Taxonomy" id="5141"/>
    <lineage>
        <taxon>Eukaryota</taxon>
        <taxon>Fungi</taxon>
        <taxon>Dikarya</taxon>
        <taxon>Ascomycota</taxon>
        <taxon>Pezizomycotina</taxon>
        <taxon>Sordariomycetes</taxon>
        <taxon>Sordariomycetidae</taxon>
        <taxon>Sordariales</taxon>
        <taxon>Sordariaceae</taxon>
        <taxon>Neurospora</taxon>
    </lineage>
</organism>
<proteinExistence type="predicted"/>
<dbReference type="HOGENOM" id="CLU_514918_0_0_1"/>
<dbReference type="OrthoDB" id="4575372at2759"/>
<gene>
    <name evidence="2" type="ORF">G3C5.060</name>
</gene>
<name>Q6M962_NEUCS</name>
<dbReference type="OMA" id="FWEDIRE"/>
<accession>Q6M962</accession>
<feature type="region of interest" description="Disordered" evidence="1">
    <location>
        <begin position="32"/>
        <end position="61"/>
    </location>
</feature>
<dbReference type="EMBL" id="BX908810">
    <property type="protein sequence ID" value="CAF06097.1"/>
    <property type="molecule type" value="Genomic_DNA"/>
</dbReference>
<feature type="compositionally biased region" description="Basic and acidic residues" evidence="1">
    <location>
        <begin position="41"/>
        <end position="61"/>
    </location>
</feature>
<feature type="region of interest" description="Disordered" evidence="1">
    <location>
        <begin position="213"/>
        <end position="237"/>
    </location>
</feature>
<dbReference type="AlphaFoldDB" id="Q6M962"/>
<protein>
    <submittedName>
        <fullName evidence="2">Uncharacterized protein</fullName>
    </submittedName>
</protein>
<reference evidence="2" key="2">
    <citation type="submission" date="2004-01" db="EMBL/GenBank/DDBJ databases">
        <authorList>
            <person name="German Neurospora genome project"/>
        </authorList>
    </citation>
    <scope>NUCLEOTIDE SEQUENCE</scope>
</reference>